<proteinExistence type="predicted"/>
<protein>
    <submittedName>
        <fullName evidence="2">Uncharacterized protein</fullName>
    </submittedName>
</protein>
<feature type="region of interest" description="Disordered" evidence="1">
    <location>
        <begin position="28"/>
        <end position="48"/>
    </location>
</feature>
<name>A0A8J9VPA0_9NEOP</name>
<gene>
    <name evidence="2" type="ORF">BINO364_LOCUS15666</name>
</gene>
<feature type="non-terminal residue" evidence="2">
    <location>
        <position position="117"/>
    </location>
</feature>
<organism evidence="2 3">
    <name type="scientific">Brenthis ino</name>
    <name type="common">lesser marbled fritillary</name>
    <dbReference type="NCBI Taxonomy" id="405034"/>
    <lineage>
        <taxon>Eukaryota</taxon>
        <taxon>Metazoa</taxon>
        <taxon>Ecdysozoa</taxon>
        <taxon>Arthropoda</taxon>
        <taxon>Hexapoda</taxon>
        <taxon>Insecta</taxon>
        <taxon>Pterygota</taxon>
        <taxon>Neoptera</taxon>
        <taxon>Endopterygota</taxon>
        <taxon>Lepidoptera</taxon>
        <taxon>Glossata</taxon>
        <taxon>Ditrysia</taxon>
        <taxon>Papilionoidea</taxon>
        <taxon>Nymphalidae</taxon>
        <taxon>Heliconiinae</taxon>
        <taxon>Argynnini</taxon>
        <taxon>Brenthis</taxon>
    </lineage>
</organism>
<feature type="compositionally biased region" description="Low complexity" evidence="1">
    <location>
        <begin position="28"/>
        <end position="43"/>
    </location>
</feature>
<sequence length="117" mass="12433">MEAGTNGTYEHVIERDLFTCSFVRSPNSPCSAGASAGPRASRAVWSPPGSLLRHSTAYRSAPPCGPNSLSAPGDPTRALALHCDTVTTREFGDAAVGLQRSPALVLRRLQRREARAD</sequence>
<dbReference type="AlphaFoldDB" id="A0A8J9VPA0"/>
<reference evidence="2" key="1">
    <citation type="submission" date="2021-12" db="EMBL/GenBank/DDBJ databases">
        <authorList>
            <person name="Martin H S."/>
        </authorList>
    </citation>
    <scope>NUCLEOTIDE SEQUENCE</scope>
</reference>
<evidence type="ECO:0000313" key="2">
    <source>
        <dbReference type="EMBL" id="CAH0730715.1"/>
    </source>
</evidence>
<dbReference type="Proteomes" id="UP000838878">
    <property type="component" value="Chromosome 8"/>
</dbReference>
<accession>A0A8J9VPA0</accession>
<evidence type="ECO:0000313" key="3">
    <source>
        <dbReference type="Proteomes" id="UP000838878"/>
    </source>
</evidence>
<dbReference type="EMBL" id="OV170228">
    <property type="protein sequence ID" value="CAH0730715.1"/>
    <property type="molecule type" value="Genomic_DNA"/>
</dbReference>
<evidence type="ECO:0000256" key="1">
    <source>
        <dbReference type="SAM" id="MobiDB-lite"/>
    </source>
</evidence>
<keyword evidence="3" id="KW-1185">Reference proteome</keyword>